<dbReference type="Proteomes" id="UP001165085">
    <property type="component" value="Unassembled WGS sequence"/>
</dbReference>
<keyword evidence="3" id="KW-1185">Reference proteome</keyword>
<dbReference type="AlphaFoldDB" id="A0A9W7F5D3"/>
<organism evidence="2 3">
    <name type="scientific">Triparma strigata</name>
    <dbReference type="NCBI Taxonomy" id="1606541"/>
    <lineage>
        <taxon>Eukaryota</taxon>
        <taxon>Sar</taxon>
        <taxon>Stramenopiles</taxon>
        <taxon>Ochrophyta</taxon>
        <taxon>Bolidophyceae</taxon>
        <taxon>Parmales</taxon>
        <taxon>Triparmaceae</taxon>
        <taxon>Triparma</taxon>
    </lineage>
</organism>
<evidence type="ECO:0000313" key="2">
    <source>
        <dbReference type="EMBL" id="GMI01973.1"/>
    </source>
</evidence>
<protein>
    <recommendedName>
        <fullName evidence="1">LITAF domain-containing protein</fullName>
    </recommendedName>
</protein>
<dbReference type="Pfam" id="PF10601">
    <property type="entry name" value="zf-LITAF-like"/>
    <property type="match status" value="1"/>
</dbReference>
<evidence type="ECO:0000259" key="1">
    <source>
        <dbReference type="PROSITE" id="PS51837"/>
    </source>
</evidence>
<dbReference type="PROSITE" id="PS51837">
    <property type="entry name" value="LITAF"/>
    <property type="match status" value="1"/>
</dbReference>
<gene>
    <name evidence="2" type="ORF">TrST_g6108</name>
</gene>
<accession>A0A9W7F5D3</accession>
<feature type="domain" description="LITAF" evidence="1">
    <location>
        <begin position="13"/>
        <end position="103"/>
    </location>
</feature>
<dbReference type="EMBL" id="BRXY01000586">
    <property type="protein sequence ID" value="GMI01973.1"/>
    <property type="molecule type" value="Genomic_DNA"/>
</dbReference>
<proteinExistence type="predicted"/>
<reference evidence="3" key="1">
    <citation type="journal article" date="2023" name="Commun. Biol.">
        <title>Genome analysis of Parmales, the sister group of diatoms, reveals the evolutionary specialization of diatoms from phago-mixotrophs to photoautotrophs.</title>
        <authorList>
            <person name="Ban H."/>
            <person name="Sato S."/>
            <person name="Yoshikawa S."/>
            <person name="Yamada K."/>
            <person name="Nakamura Y."/>
            <person name="Ichinomiya M."/>
            <person name="Sato N."/>
            <person name="Blanc-Mathieu R."/>
            <person name="Endo H."/>
            <person name="Kuwata A."/>
            <person name="Ogata H."/>
        </authorList>
    </citation>
    <scope>NUCLEOTIDE SEQUENCE [LARGE SCALE GENOMIC DNA]</scope>
    <source>
        <strain evidence="3">NIES 3701</strain>
    </source>
</reference>
<dbReference type="OrthoDB" id="10379554at2759"/>
<comment type="caution">
    <text evidence="2">The sequence shown here is derived from an EMBL/GenBank/DDBJ whole genome shotgun (WGS) entry which is preliminary data.</text>
</comment>
<name>A0A9W7F5D3_9STRA</name>
<evidence type="ECO:0000313" key="3">
    <source>
        <dbReference type="Proteomes" id="UP001165085"/>
    </source>
</evidence>
<sequence>MSNPNDGDIEKGNAVGGKNAALIKQHTGPCKLHCPSCNKGVKSDIVETDVDFELYHFFSLCFLCCRCCACCKWCQMIPMCWPIKKDTEHICSECGESLGVKESNLDFLRRE</sequence>
<dbReference type="InterPro" id="IPR006629">
    <property type="entry name" value="LITAF"/>
</dbReference>